<keyword evidence="9" id="KW-1185">Reference proteome</keyword>
<evidence type="ECO:0000313" key="8">
    <source>
        <dbReference type="EMBL" id="AZP05362.1"/>
    </source>
</evidence>
<dbReference type="GO" id="GO:0140911">
    <property type="term" value="F:pore-forming activity"/>
    <property type="evidence" value="ECO:0007669"/>
    <property type="project" value="InterPro"/>
</dbReference>
<dbReference type="GO" id="GO:0016020">
    <property type="term" value="C:membrane"/>
    <property type="evidence" value="ECO:0007669"/>
    <property type="project" value="InterPro"/>
</dbReference>
<evidence type="ECO:0000256" key="6">
    <source>
        <dbReference type="PIRSR" id="PIRSR604254-1"/>
    </source>
</evidence>
<feature type="transmembrane region" description="Helical" evidence="7">
    <location>
        <begin position="20"/>
        <end position="38"/>
    </location>
</feature>
<comment type="subcellular location">
    <subcellularLocation>
        <location evidence="1">Endomembrane system</location>
        <topology evidence="1">Multi-pass membrane protein</topology>
    </subcellularLocation>
</comment>
<evidence type="ECO:0000256" key="2">
    <source>
        <dbReference type="ARBA" id="ARBA00008488"/>
    </source>
</evidence>
<keyword evidence="5 7" id="KW-0472">Membrane</keyword>
<dbReference type="RefSeq" id="WP_126111680.1">
    <property type="nucleotide sequence ID" value="NZ_CP034465.1"/>
</dbReference>
<dbReference type="InterPro" id="IPR004254">
    <property type="entry name" value="AdipoR/HlyIII-related"/>
</dbReference>
<proteinExistence type="inferred from homology"/>
<dbReference type="PANTHER" id="PTHR20855">
    <property type="entry name" value="ADIPOR/PROGESTIN RECEPTOR-RELATED"/>
    <property type="match status" value="1"/>
</dbReference>
<feature type="binding site" evidence="6">
    <location>
        <position position="197"/>
    </location>
    <ligand>
        <name>Zn(2+)</name>
        <dbReference type="ChEBI" id="CHEBI:29105"/>
    </ligand>
</feature>
<dbReference type="OrthoDB" id="9813689at2"/>
<evidence type="ECO:0000256" key="3">
    <source>
        <dbReference type="ARBA" id="ARBA00022692"/>
    </source>
</evidence>
<evidence type="ECO:0000313" key="9">
    <source>
        <dbReference type="Proteomes" id="UP000273326"/>
    </source>
</evidence>
<feature type="transmembrane region" description="Helical" evidence="7">
    <location>
        <begin position="138"/>
        <end position="155"/>
    </location>
</feature>
<keyword evidence="4 7" id="KW-1133">Transmembrane helix</keyword>
<protein>
    <submittedName>
        <fullName evidence="8">Hemolysin III family protein</fullName>
    </submittedName>
</protein>
<dbReference type="Proteomes" id="UP000273326">
    <property type="component" value="Chromosome"/>
</dbReference>
<dbReference type="Pfam" id="PF03006">
    <property type="entry name" value="HlyIII"/>
    <property type="match status" value="1"/>
</dbReference>
<evidence type="ECO:0000256" key="4">
    <source>
        <dbReference type="ARBA" id="ARBA00022989"/>
    </source>
</evidence>
<feature type="transmembrane region" description="Helical" evidence="7">
    <location>
        <begin position="50"/>
        <end position="73"/>
    </location>
</feature>
<evidence type="ECO:0000256" key="5">
    <source>
        <dbReference type="ARBA" id="ARBA00023136"/>
    </source>
</evidence>
<feature type="transmembrane region" description="Helical" evidence="7">
    <location>
        <begin position="88"/>
        <end position="106"/>
    </location>
</feature>
<keyword evidence="3 7" id="KW-0812">Transmembrane</keyword>
<name>A0A3S9HDA2_9LACT</name>
<keyword evidence="6" id="KW-0479">Metal-binding</keyword>
<dbReference type="EMBL" id="CP034465">
    <property type="protein sequence ID" value="AZP05362.1"/>
    <property type="molecule type" value="Genomic_DNA"/>
</dbReference>
<dbReference type="GO" id="GO:0046872">
    <property type="term" value="F:metal ion binding"/>
    <property type="evidence" value="ECO:0007669"/>
    <property type="project" value="UniProtKB-KW"/>
</dbReference>
<dbReference type="AlphaFoldDB" id="A0A3S9HDA2"/>
<dbReference type="NCBIfam" id="TIGR01065">
    <property type="entry name" value="hlyIII"/>
    <property type="match status" value="1"/>
</dbReference>
<accession>A0A3S9HDA2</accession>
<sequence>MTTELDTKKPKGILMEVLNAVTHGIGTLLSIVALVFLIMKGLDSNDTVHFTAYLIYGISMILLFLSSTLYHSFSFTKYYKIFRYIDHAAIYLLIAGSYTPFCLIALEGNPSKVLFITIWSIAIVGVVLKIFFVGKFNGISTILYLVMGWLAIFLIGPMYNHLGTNGLILLVLGGLSYSLGTIFYANKKYGIMHVIWHLFVLAGAAFHYFAILLYV</sequence>
<comment type="similarity">
    <text evidence="2">Belongs to the UPF0073 (Hly-III) family.</text>
</comment>
<feature type="transmembrane region" description="Helical" evidence="7">
    <location>
        <begin position="113"/>
        <end position="132"/>
    </location>
</feature>
<organism evidence="8 9">
    <name type="scientific">Jeotgalibaca ciconiae</name>
    <dbReference type="NCBI Taxonomy" id="2496265"/>
    <lineage>
        <taxon>Bacteria</taxon>
        <taxon>Bacillati</taxon>
        <taxon>Bacillota</taxon>
        <taxon>Bacilli</taxon>
        <taxon>Lactobacillales</taxon>
        <taxon>Carnobacteriaceae</taxon>
        <taxon>Jeotgalibaca</taxon>
    </lineage>
</organism>
<dbReference type="GO" id="GO:0012505">
    <property type="term" value="C:endomembrane system"/>
    <property type="evidence" value="ECO:0007669"/>
    <property type="project" value="UniProtKB-SubCell"/>
</dbReference>
<feature type="transmembrane region" description="Helical" evidence="7">
    <location>
        <begin position="167"/>
        <end position="185"/>
    </location>
</feature>
<keyword evidence="6" id="KW-0862">Zinc</keyword>
<reference evidence="9" key="1">
    <citation type="submission" date="2018-12" db="EMBL/GenBank/DDBJ databases">
        <title>Complete genome sequencing of Jeotgalibaca sp. H21T32.</title>
        <authorList>
            <person name="Bae J.-W."/>
            <person name="Lee S.-Y."/>
        </authorList>
    </citation>
    <scope>NUCLEOTIDE SEQUENCE [LARGE SCALE GENOMIC DNA]</scope>
    <source>
        <strain evidence="9">H21T32</strain>
    </source>
</reference>
<evidence type="ECO:0000256" key="7">
    <source>
        <dbReference type="SAM" id="Phobius"/>
    </source>
</evidence>
<dbReference type="PANTHER" id="PTHR20855:SF129">
    <property type="entry name" value="HEMOLYSIN-3 HOMOLOG"/>
    <property type="match status" value="1"/>
</dbReference>
<feature type="transmembrane region" description="Helical" evidence="7">
    <location>
        <begin position="191"/>
        <end position="214"/>
    </location>
</feature>
<gene>
    <name evidence="8" type="ORF">EJN90_12310</name>
</gene>
<dbReference type="InterPro" id="IPR005744">
    <property type="entry name" value="Hy-lIII"/>
</dbReference>
<evidence type="ECO:0000256" key="1">
    <source>
        <dbReference type="ARBA" id="ARBA00004127"/>
    </source>
</evidence>
<feature type="binding site" evidence="6">
    <location>
        <position position="193"/>
    </location>
    <ligand>
        <name>Zn(2+)</name>
        <dbReference type="ChEBI" id="CHEBI:29105"/>
    </ligand>
</feature>
<feature type="binding site" evidence="6">
    <location>
        <position position="71"/>
    </location>
    <ligand>
        <name>Zn(2+)</name>
        <dbReference type="ChEBI" id="CHEBI:29105"/>
    </ligand>
</feature>
<dbReference type="KEGG" id="jeh:EJN90_12310"/>